<dbReference type="InterPro" id="IPR011008">
    <property type="entry name" value="Dimeric_a/b-barrel"/>
</dbReference>
<feature type="domain" description="DUF1330" evidence="1">
    <location>
        <begin position="3"/>
        <end position="90"/>
    </location>
</feature>
<evidence type="ECO:0000313" key="3">
    <source>
        <dbReference type="Proteomes" id="UP000198851"/>
    </source>
</evidence>
<reference evidence="3" key="1">
    <citation type="submission" date="2016-10" db="EMBL/GenBank/DDBJ databases">
        <authorList>
            <person name="Varghese N."/>
            <person name="Submissions S."/>
        </authorList>
    </citation>
    <scope>NUCLEOTIDE SEQUENCE [LARGE SCALE GENOMIC DNA]</scope>
    <source>
        <strain evidence="3">DSM 28453</strain>
    </source>
</reference>
<dbReference type="InterPro" id="IPR010753">
    <property type="entry name" value="DUF1330"/>
</dbReference>
<proteinExistence type="predicted"/>
<dbReference type="AlphaFoldDB" id="A0A1I4E8L0"/>
<dbReference type="Pfam" id="PF07045">
    <property type="entry name" value="DUF1330"/>
    <property type="match status" value="1"/>
</dbReference>
<dbReference type="RefSeq" id="WP_093323650.1">
    <property type="nucleotide sequence ID" value="NZ_FOSZ01000004.1"/>
</dbReference>
<dbReference type="SUPFAM" id="SSF54909">
    <property type="entry name" value="Dimeric alpha+beta barrel"/>
    <property type="match status" value="1"/>
</dbReference>
<keyword evidence="3" id="KW-1185">Reference proteome</keyword>
<dbReference type="STRING" id="1280847.SAMN04488036_10436"/>
<dbReference type="Gene3D" id="3.30.70.100">
    <property type="match status" value="1"/>
</dbReference>
<evidence type="ECO:0000259" key="1">
    <source>
        <dbReference type="Pfam" id="PF07045"/>
    </source>
</evidence>
<protein>
    <submittedName>
        <fullName evidence="2">Uncharacterized conserved protein, DUF1330 family</fullName>
    </submittedName>
</protein>
<gene>
    <name evidence="2" type="ORF">SAMN04488036_10436</name>
</gene>
<name>A0A1I4E8L0_9RHOB</name>
<organism evidence="2 3">
    <name type="scientific">Shimia haliotis</name>
    <dbReference type="NCBI Taxonomy" id="1280847"/>
    <lineage>
        <taxon>Bacteria</taxon>
        <taxon>Pseudomonadati</taxon>
        <taxon>Pseudomonadota</taxon>
        <taxon>Alphaproteobacteria</taxon>
        <taxon>Rhodobacterales</taxon>
        <taxon>Roseobacteraceae</taxon>
    </lineage>
</organism>
<dbReference type="Proteomes" id="UP000198851">
    <property type="component" value="Unassembled WGS sequence"/>
</dbReference>
<accession>A0A1I4E8L0</accession>
<sequence>MIYAYAKLTVSNPEALSDYRDKAGPALARHGGKVVQGSGNVMPIDGAPDVPDVAAILSFPDKNSALQWINDPDLADIHALRRSSGGSEILLLT</sequence>
<dbReference type="EMBL" id="FOSZ01000004">
    <property type="protein sequence ID" value="SFL00937.1"/>
    <property type="molecule type" value="Genomic_DNA"/>
</dbReference>
<evidence type="ECO:0000313" key="2">
    <source>
        <dbReference type="EMBL" id="SFL00937.1"/>
    </source>
</evidence>
<dbReference type="OrthoDB" id="9806380at2"/>